<evidence type="ECO:0000313" key="1">
    <source>
        <dbReference type="EMBL" id="KAF3580627.1"/>
    </source>
</evidence>
<protein>
    <submittedName>
        <fullName evidence="1">Uncharacterized protein</fullName>
    </submittedName>
</protein>
<sequence>MQEESCDWDLQKIRLLLPDYEEVIQRLKPSQAGAPDKMAWLGTPENWTSIRTRTCLPPSGVISETLGIWILWNLWKARNKFVFESHSGTPEDTVSIATVLAREWGSSQKKDPPPRLLETRGTRRSRALPERWSSDRMLLGIMEELQRVWDGFKRRYLQL</sequence>
<accession>A0ABQ7DRH9</accession>
<evidence type="ECO:0000313" key="2">
    <source>
        <dbReference type="Proteomes" id="UP000266723"/>
    </source>
</evidence>
<dbReference type="EMBL" id="QGKV02000649">
    <property type="protein sequence ID" value="KAF3580627.1"/>
    <property type="molecule type" value="Genomic_DNA"/>
</dbReference>
<name>A0ABQ7DRH9_BRACR</name>
<comment type="caution">
    <text evidence="1">The sequence shown here is derived from an EMBL/GenBank/DDBJ whole genome shotgun (WGS) entry which is preliminary data.</text>
</comment>
<organism evidence="1 2">
    <name type="scientific">Brassica cretica</name>
    <name type="common">Mustard</name>
    <dbReference type="NCBI Taxonomy" id="69181"/>
    <lineage>
        <taxon>Eukaryota</taxon>
        <taxon>Viridiplantae</taxon>
        <taxon>Streptophyta</taxon>
        <taxon>Embryophyta</taxon>
        <taxon>Tracheophyta</taxon>
        <taxon>Spermatophyta</taxon>
        <taxon>Magnoliopsida</taxon>
        <taxon>eudicotyledons</taxon>
        <taxon>Gunneridae</taxon>
        <taxon>Pentapetalae</taxon>
        <taxon>rosids</taxon>
        <taxon>malvids</taxon>
        <taxon>Brassicales</taxon>
        <taxon>Brassicaceae</taxon>
        <taxon>Brassiceae</taxon>
        <taxon>Brassica</taxon>
    </lineage>
</organism>
<proteinExistence type="predicted"/>
<keyword evidence="2" id="KW-1185">Reference proteome</keyword>
<dbReference type="Proteomes" id="UP000266723">
    <property type="component" value="Unassembled WGS sequence"/>
</dbReference>
<gene>
    <name evidence="1" type="ORF">DY000_02034857</name>
</gene>
<reference evidence="1 2" key="1">
    <citation type="journal article" date="2020" name="BMC Genomics">
        <title>Intraspecific diversification of the crop wild relative Brassica cretica Lam. using demographic model selection.</title>
        <authorList>
            <person name="Kioukis A."/>
            <person name="Michalopoulou V.A."/>
            <person name="Briers L."/>
            <person name="Pirintsos S."/>
            <person name="Studholme D.J."/>
            <person name="Pavlidis P."/>
            <person name="Sarris P.F."/>
        </authorList>
    </citation>
    <scope>NUCLEOTIDE SEQUENCE [LARGE SCALE GENOMIC DNA]</scope>
    <source>
        <strain evidence="2">cv. PFS-1207/04</strain>
    </source>
</reference>